<feature type="coiled-coil region" evidence="1">
    <location>
        <begin position="485"/>
        <end position="512"/>
    </location>
</feature>
<name>A0ABR3RFP4_9PLEO</name>
<dbReference type="Pfam" id="PF00856">
    <property type="entry name" value="SET"/>
    <property type="match status" value="1"/>
</dbReference>
<reference evidence="4 5" key="1">
    <citation type="submission" date="2024-02" db="EMBL/GenBank/DDBJ databases">
        <title>De novo assembly and annotation of 12 fungi associated with fruit tree decline syndrome in Ontario, Canada.</title>
        <authorList>
            <person name="Sulman M."/>
            <person name="Ellouze W."/>
            <person name="Ilyukhin E."/>
        </authorList>
    </citation>
    <scope>NUCLEOTIDE SEQUENCE [LARGE SCALE GENOMIC DNA]</scope>
    <source>
        <strain evidence="4 5">M97-236</strain>
    </source>
</reference>
<proteinExistence type="predicted"/>
<feature type="compositionally biased region" description="Low complexity" evidence="2">
    <location>
        <begin position="1"/>
        <end position="15"/>
    </location>
</feature>
<protein>
    <recommendedName>
        <fullName evidence="3">SET domain-containing protein</fullName>
    </recommendedName>
</protein>
<feature type="domain" description="SET" evidence="3">
    <location>
        <begin position="132"/>
        <end position="338"/>
    </location>
</feature>
<dbReference type="InterPro" id="IPR001214">
    <property type="entry name" value="SET_dom"/>
</dbReference>
<dbReference type="CDD" id="cd20071">
    <property type="entry name" value="SET_SMYD"/>
    <property type="match status" value="1"/>
</dbReference>
<keyword evidence="5" id="KW-1185">Reference proteome</keyword>
<dbReference type="InterPro" id="IPR053185">
    <property type="entry name" value="SET_domain_protein"/>
</dbReference>
<evidence type="ECO:0000256" key="1">
    <source>
        <dbReference type="SAM" id="Coils"/>
    </source>
</evidence>
<dbReference type="PANTHER" id="PTHR47332:SF4">
    <property type="entry name" value="SET DOMAIN-CONTAINING PROTEIN 5"/>
    <property type="match status" value="1"/>
</dbReference>
<feature type="compositionally biased region" description="Basic and acidic residues" evidence="2">
    <location>
        <begin position="63"/>
        <end position="87"/>
    </location>
</feature>
<comment type="caution">
    <text evidence="4">The sequence shown here is derived from an EMBL/GenBank/DDBJ whole genome shotgun (WGS) entry which is preliminary data.</text>
</comment>
<organism evidence="4 5">
    <name type="scientific">Nothophoma quercina</name>
    <dbReference type="NCBI Taxonomy" id="749835"/>
    <lineage>
        <taxon>Eukaryota</taxon>
        <taxon>Fungi</taxon>
        <taxon>Dikarya</taxon>
        <taxon>Ascomycota</taxon>
        <taxon>Pezizomycotina</taxon>
        <taxon>Dothideomycetes</taxon>
        <taxon>Pleosporomycetidae</taxon>
        <taxon>Pleosporales</taxon>
        <taxon>Pleosporineae</taxon>
        <taxon>Didymellaceae</taxon>
        <taxon>Nothophoma</taxon>
    </lineage>
</organism>
<feature type="compositionally biased region" description="Basic and acidic residues" evidence="2">
    <location>
        <begin position="35"/>
        <end position="44"/>
    </location>
</feature>
<evidence type="ECO:0000313" key="5">
    <source>
        <dbReference type="Proteomes" id="UP001521222"/>
    </source>
</evidence>
<keyword evidence="1" id="KW-0175">Coiled coil</keyword>
<evidence type="ECO:0000259" key="3">
    <source>
        <dbReference type="PROSITE" id="PS50280"/>
    </source>
</evidence>
<gene>
    <name evidence="4" type="ORF">SLS59_004351</name>
</gene>
<dbReference type="SUPFAM" id="SSF82199">
    <property type="entry name" value="SET domain"/>
    <property type="match status" value="1"/>
</dbReference>
<dbReference type="Gene3D" id="2.170.270.10">
    <property type="entry name" value="SET domain"/>
    <property type="match status" value="1"/>
</dbReference>
<dbReference type="EMBL" id="JAKIXB020000012">
    <property type="protein sequence ID" value="KAL1603255.1"/>
    <property type="molecule type" value="Genomic_DNA"/>
</dbReference>
<evidence type="ECO:0000313" key="4">
    <source>
        <dbReference type="EMBL" id="KAL1603255.1"/>
    </source>
</evidence>
<dbReference type="PANTHER" id="PTHR47332">
    <property type="entry name" value="SET DOMAIN-CONTAINING PROTEIN 5"/>
    <property type="match status" value="1"/>
</dbReference>
<evidence type="ECO:0000256" key="2">
    <source>
        <dbReference type="SAM" id="MobiDB-lite"/>
    </source>
</evidence>
<feature type="region of interest" description="Disordered" evidence="2">
    <location>
        <begin position="1"/>
        <end position="103"/>
    </location>
</feature>
<dbReference type="PROSITE" id="PS50280">
    <property type="entry name" value="SET"/>
    <property type="match status" value="1"/>
</dbReference>
<sequence length="519" mass="58212">MPPKSSKSPTASKPPIELNPAAVEDDISGLTLNDGEVHDIDEKSAPIGSGAKARRRRNREKSRRLERSKDAEADDAASKTPKERDSISEAGNAEPNDVSDTDTIATEPLPQFRLDHPPRSIQAPLVGVPISAHYELRELPDTGDNEDDHDEGLFATQKIYQGTRIISERPILTLPAPGDQLQELVPAYYNLPKVEQERIWNLRPAAPEASEQLQNLRFLTDRLAFDLQNIIFKSDGARTKVEEATLEEMAPKLENAMNVWRVAARWHANRCSITDLPAEQREYLPKGTPITGLFIERAHIRHSCLPNCFASYDANLGRMNVHVTRDIAAGEELTLSAFADTAYYKNAADRKEELSAWGLTCNCEACDEKHPKFQTHEAARQRAHTRAILLADTLTRLDVDEQFSEDDLNTAQDITLALIRDLKASACETVETVRWRNILVDRILPVRSLVGSDNERLLAMHLTVRHAKEAERLGRICYGEDREEFKILKQTKEGCEATVKMAEEEIATALARTEMSDEE</sequence>
<dbReference type="Proteomes" id="UP001521222">
    <property type="component" value="Unassembled WGS sequence"/>
</dbReference>
<dbReference type="InterPro" id="IPR046341">
    <property type="entry name" value="SET_dom_sf"/>
</dbReference>
<feature type="compositionally biased region" description="Basic residues" evidence="2">
    <location>
        <begin position="52"/>
        <end position="62"/>
    </location>
</feature>
<accession>A0ABR3RFP4</accession>